<organism evidence="5 6">
    <name type="scientific">Mollisia scopiformis</name>
    <name type="common">Conifer needle endophyte fungus</name>
    <name type="synonym">Phialocephala scopiformis</name>
    <dbReference type="NCBI Taxonomy" id="149040"/>
    <lineage>
        <taxon>Eukaryota</taxon>
        <taxon>Fungi</taxon>
        <taxon>Dikarya</taxon>
        <taxon>Ascomycota</taxon>
        <taxon>Pezizomycotina</taxon>
        <taxon>Leotiomycetes</taxon>
        <taxon>Helotiales</taxon>
        <taxon>Mollisiaceae</taxon>
        <taxon>Mollisia</taxon>
    </lineage>
</organism>
<protein>
    <submittedName>
        <fullName evidence="5">Putative monooxygenase</fullName>
    </submittedName>
</protein>
<dbReference type="RefSeq" id="XP_018068065.1">
    <property type="nucleotide sequence ID" value="XM_018218602.1"/>
</dbReference>
<dbReference type="InParanoid" id="A0A194X0J1"/>
<name>A0A194X0J1_MOLSC</name>
<dbReference type="Proteomes" id="UP000070700">
    <property type="component" value="Unassembled WGS sequence"/>
</dbReference>
<dbReference type="GO" id="GO:0050660">
    <property type="term" value="F:flavin adenine dinucleotide binding"/>
    <property type="evidence" value="ECO:0007669"/>
    <property type="project" value="InterPro"/>
</dbReference>
<dbReference type="Pfam" id="PF00743">
    <property type="entry name" value="FMO-like"/>
    <property type="match status" value="1"/>
</dbReference>
<evidence type="ECO:0000313" key="5">
    <source>
        <dbReference type="EMBL" id="KUJ13710.1"/>
    </source>
</evidence>
<keyword evidence="2" id="KW-0285">Flavoprotein</keyword>
<evidence type="ECO:0000256" key="2">
    <source>
        <dbReference type="ARBA" id="ARBA00022630"/>
    </source>
</evidence>
<dbReference type="SUPFAM" id="SSF51905">
    <property type="entry name" value="FAD/NAD(P)-binding domain"/>
    <property type="match status" value="2"/>
</dbReference>
<keyword evidence="4" id="KW-0560">Oxidoreductase</keyword>
<sequence>MGSYEEKLAYRLTNRALDTPRSLRIAIIGADVSGIGLYIRLRHYVPSAAIQIYEKNIDVGGTWFENRYPGVACDIPSHVYQYTFEPNTQWSKFFSGGAEILEYVRGVAKKYEVREKVSFETTVLGMKWNEEKGEWAVKVRKGGEIETRSFDIVVNATGCLNNWKWPSIPGLNDFEGKLMHSANWDDSWDYSNKTVALIGAGLSAIQILPHLQKKCKDVFHFTRGRTWISEPFGGIATQQAIAGDKDSGNCNNAAMNSYSPEELKRFSEDSEYYRKYRKEIERFINLDHSCLFPGTPAAIDGQQRVIENMKLKLAKKPEIYKQLKPEFRPGCRRLTPGPGFLEALVEENVHFTNSPILKIMKDSISTADGKTQRVDGIVCATGFDTSFNPRFEVTGRNGILLSDQWKEYSSAYLSLAIPNFPNFFTIGGPNPATGGGSLLIIFASIIGYVVKAVQKIAREHIKSMVATQESLDEWEKYMDAYFPGTVHIEGCTSWYKAGETNHKVVGLWPGSSLHARKTLEHPRWEDFQYGYENDDEKGEDGKLSWLGDGWTVADREAGDTSWYLDEIDYPPVNK</sequence>
<dbReference type="KEGG" id="psco:LY89DRAFT_720937"/>
<dbReference type="GO" id="GO:0050661">
    <property type="term" value="F:NADP binding"/>
    <property type="evidence" value="ECO:0007669"/>
    <property type="project" value="InterPro"/>
</dbReference>
<dbReference type="EMBL" id="KQ947421">
    <property type="protein sequence ID" value="KUJ13710.1"/>
    <property type="molecule type" value="Genomic_DNA"/>
</dbReference>
<keyword evidence="3" id="KW-0274">FAD</keyword>
<comment type="similarity">
    <text evidence="1">Belongs to the FAD-binding monooxygenase family.</text>
</comment>
<dbReference type="InterPro" id="IPR000960">
    <property type="entry name" value="Flavin_mOase"/>
</dbReference>
<dbReference type="InterPro" id="IPR036188">
    <property type="entry name" value="FAD/NAD-bd_sf"/>
</dbReference>
<dbReference type="InterPro" id="IPR051209">
    <property type="entry name" value="FAD-bind_Monooxygenase_sf"/>
</dbReference>
<evidence type="ECO:0000256" key="4">
    <source>
        <dbReference type="ARBA" id="ARBA00023002"/>
    </source>
</evidence>
<evidence type="ECO:0000256" key="1">
    <source>
        <dbReference type="ARBA" id="ARBA00010139"/>
    </source>
</evidence>
<dbReference type="PRINTS" id="PR00370">
    <property type="entry name" value="FMOXYGENASE"/>
</dbReference>
<dbReference type="PANTHER" id="PTHR42877">
    <property type="entry name" value="L-ORNITHINE N(5)-MONOOXYGENASE-RELATED"/>
    <property type="match status" value="1"/>
</dbReference>
<keyword evidence="5" id="KW-0503">Monooxygenase</keyword>
<accession>A0A194X0J1</accession>
<dbReference type="AlphaFoldDB" id="A0A194X0J1"/>
<reference evidence="5 6" key="1">
    <citation type="submission" date="2015-10" db="EMBL/GenBank/DDBJ databases">
        <title>Full genome of DAOMC 229536 Phialocephala scopiformis, a fungal endophyte of spruce producing the potent anti-insectan compound rugulosin.</title>
        <authorList>
            <consortium name="DOE Joint Genome Institute"/>
            <person name="Walker A.K."/>
            <person name="Frasz S.L."/>
            <person name="Seifert K.A."/>
            <person name="Miller J.D."/>
            <person name="Mondo S.J."/>
            <person name="Labutti K."/>
            <person name="Lipzen A."/>
            <person name="Dockter R."/>
            <person name="Kennedy M."/>
            <person name="Grigoriev I.V."/>
            <person name="Spatafora J.W."/>
        </authorList>
    </citation>
    <scope>NUCLEOTIDE SEQUENCE [LARGE SCALE GENOMIC DNA]</scope>
    <source>
        <strain evidence="5 6">CBS 120377</strain>
    </source>
</reference>
<dbReference type="InterPro" id="IPR020946">
    <property type="entry name" value="Flavin_mOase-like"/>
</dbReference>
<proteinExistence type="inferred from homology"/>
<dbReference type="GO" id="GO:0004499">
    <property type="term" value="F:N,N-dimethylaniline monooxygenase activity"/>
    <property type="evidence" value="ECO:0007669"/>
    <property type="project" value="InterPro"/>
</dbReference>
<gene>
    <name evidence="5" type="ORF">LY89DRAFT_720937</name>
</gene>
<dbReference type="OrthoDB" id="74360at2759"/>
<dbReference type="GeneID" id="28828328"/>
<dbReference type="PANTHER" id="PTHR42877:SF7">
    <property type="entry name" value="FLAVIN-BINDING MONOOXYGENASE-RELATED"/>
    <property type="match status" value="1"/>
</dbReference>
<dbReference type="Gene3D" id="3.50.50.60">
    <property type="entry name" value="FAD/NAD(P)-binding domain"/>
    <property type="match status" value="2"/>
</dbReference>
<evidence type="ECO:0000256" key="3">
    <source>
        <dbReference type="ARBA" id="ARBA00022827"/>
    </source>
</evidence>
<evidence type="ECO:0000313" key="6">
    <source>
        <dbReference type="Proteomes" id="UP000070700"/>
    </source>
</evidence>
<keyword evidence="6" id="KW-1185">Reference proteome</keyword>